<dbReference type="EMBL" id="CP042469">
    <property type="protein sequence ID" value="QOX63093.1"/>
    <property type="molecule type" value="Genomic_DNA"/>
</dbReference>
<protein>
    <submittedName>
        <fullName evidence="1">Uncharacterized protein</fullName>
    </submittedName>
</protein>
<dbReference type="Proteomes" id="UP000594014">
    <property type="component" value="Chromosome"/>
</dbReference>
<reference evidence="1" key="1">
    <citation type="submission" date="2019-08" db="EMBL/GenBank/DDBJ databases">
        <title>Genome sequence of Clostridiales bacterium MT110.</title>
        <authorList>
            <person name="Cao J."/>
        </authorList>
    </citation>
    <scope>NUCLEOTIDE SEQUENCE</scope>
    <source>
        <strain evidence="1">MT110</strain>
    </source>
</reference>
<proteinExistence type="predicted"/>
<sequence>MGKIVVESNYRRFEPVGQEDMCANCPSSCKTSCARVLMQKHDTNMEKDFEGFKVVFEKRNQEI</sequence>
<evidence type="ECO:0000313" key="2">
    <source>
        <dbReference type="Proteomes" id="UP000594014"/>
    </source>
</evidence>
<organism evidence="1 2">
    <name type="scientific">Anoxybacterium hadale</name>
    <dbReference type="NCBI Taxonomy" id="3408580"/>
    <lineage>
        <taxon>Bacteria</taxon>
        <taxon>Bacillati</taxon>
        <taxon>Bacillota</taxon>
        <taxon>Clostridia</taxon>
        <taxon>Peptostreptococcales</taxon>
        <taxon>Anaerovoracaceae</taxon>
        <taxon>Anoxybacterium</taxon>
    </lineage>
</organism>
<gene>
    <name evidence="1" type="ORF">FRZ06_06930</name>
</gene>
<keyword evidence="2" id="KW-1185">Reference proteome</keyword>
<name>A0ACD1A9E4_9FIRM</name>
<evidence type="ECO:0000313" key="1">
    <source>
        <dbReference type="EMBL" id="QOX63093.1"/>
    </source>
</evidence>
<accession>A0ACD1A9E4</accession>